<dbReference type="RefSeq" id="WP_209525048.1">
    <property type="nucleotide sequence ID" value="NZ_JAEEGA010000002.1"/>
</dbReference>
<proteinExistence type="predicted"/>
<accession>A0A940STC3</accession>
<evidence type="ECO:0000313" key="5">
    <source>
        <dbReference type="EMBL" id="MBP1040155.1"/>
    </source>
</evidence>
<dbReference type="Pfam" id="PF06030">
    <property type="entry name" value="WxLIP_PGBD"/>
    <property type="match status" value="1"/>
</dbReference>
<reference evidence="5" key="1">
    <citation type="submission" date="2020-12" db="EMBL/GenBank/DDBJ databases">
        <title>Vagococcus allomyrinae sp. nov. and Enterococcus lavae sp. nov., isolated from the larvae of Allomyrina dichotoma.</title>
        <authorList>
            <person name="Lee S.D."/>
        </authorList>
    </citation>
    <scope>NUCLEOTIDE SEQUENCE</scope>
    <source>
        <strain evidence="5">BWB3-3</strain>
    </source>
</reference>
<keyword evidence="6" id="KW-1185">Reference proteome</keyword>
<dbReference type="InterPro" id="IPR010317">
    <property type="entry name" value="WxLIP_PGBD"/>
</dbReference>
<gene>
    <name evidence="5" type="ORF">I6N95_03930</name>
</gene>
<keyword evidence="2" id="KW-0732">Signal</keyword>
<feature type="transmembrane region" description="Helical" evidence="1">
    <location>
        <begin position="303"/>
        <end position="325"/>
    </location>
</feature>
<dbReference type="Proteomes" id="UP000674938">
    <property type="component" value="Unassembled WGS sequence"/>
</dbReference>
<keyword evidence="1" id="KW-0812">Transmembrane</keyword>
<evidence type="ECO:0000259" key="4">
    <source>
        <dbReference type="Pfam" id="PF11797"/>
    </source>
</evidence>
<feature type="chain" id="PRO_5036999074" evidence="2">
    <location>
        <begin position="26"/>
        <end position="354"/>
    </location>
</feature>
<feature type="signal peptide" evidence="2">
    <location>
        <begin position="1"/>
        <end position="25"/>
    </location>
</feature>
<dbReference type="InterPro" id="IPR021759">
    <property type="entry name" value="WxLIP_HBD"/>
</dbReference>
<comment type="caution">
    <text evidence="5">The sequence shown here is derived from an EMBL/GenBank/DDBJ whole genome shotgun (WGS) entry which is preliminary data.</text>
</comment>
<evidence type="ECO:0000313" key="6">
    <source>
        <dbReference type="Proteomes" id="UP000674938"/>
    </source>
</evidence>
<keyword evidence="1" id="KW-1133">Transmembrane helix</keyword>
<sequence>MKSIRILVLLISAYSFFYLSNIAQADSLDSFDVVGDLPDNQLDKTVTYFDLLMKPEEKQTLNLRLTNRLDTPIPLELSFNKALTNGSGVVEYSGNLQDTSTSDTPNIEDLVTLEETSLTLKPKETKAIQLQINMPKETFSGVLAGGLYIKQTASQNEQKGNVTNLLSREIAVLVRTDKTAVKPELKILSASALQANSRNVIEAVVENTTATYISDVTIEAKVTQDGKEVLTDKKENMKIAPTSQFHYRIPLSGTSFEGGTYDVNLKITSGDSQWMGSPSFTIENKEAQSLNRQDVSVQAAKPAIPWSTIILVSVLIIFMIVLWYVMQYNRQLRQSLASKRKKRSHSRRHRQRTS</sequence>
<evidence type="ECO:0000256" key="2">
    <source>
        <dbReference type="SAM" id="SignalP"/>
    </source>
</evidence>
<name>A0A940STC3_9ENTE</name>
<keyword evidence="1" id="KW-0472">Membrane</keyword>
<organism evidence="5 6">
    <name type="scientific">Vagococcus allomyrinae</name>
    <dbReference type="NCBI Taxonomy" id="2794353"/>
    <lineage>
        <taxon>Bacteria</taxon>
        <taxon>Bacillati</taxon>
        <taxon>Bacillota</taxon>
        <taxon>Bacilli</taxon>
        <taxon>Lactobacillales</taxon>
        <taxon>Enterococcaceae</taxon>
        <taxon>Vagococcus</taxon>
    </lineage>
</organism>
<dbReference type="Pfam" id="PF11797">
    <property type="entry name" value="WxLIP_HBD"/>
    <property type="match status" value="1"/>
</dbReference>
<protein>
    <submittedName>
        <fullName evidence="5">DUF916 and DUF3324 domain-containing protein</fullName>
    </submittedName>
</protein>
<evidence type="ECO:0000259" key="3">
    <source>
        <dbReference type="Pfam" id="PF06030"/>
    </source>
</evidence>
<dbReference type="AlphaFoldDB" id="A0A940STC3"/>
<evidence type="ECO:0000256" key="1">
    <source>
        <dbReference type="SAM" id="Phobius"/>
    </source>
</evidence>
<dbReference type="EMBL" id="JAEEGA010000002">
    <property type="protein sequence ID" value="MBP1040155.1"/>
    <property type="molecule type" value="Genomic_DNA"/>
</dbReference>
<feature type="domain" description="WxL Interacting Protein peptidoglycan binding" evidence="3">
    <location>
        <begin position="31"/>
        <end position="150"/>
    </location>
</feature>
<feature type="domain" description="WxL Interacting Protein host binding" evidence="4">
    <location>
        <begin position="158"/>
        <end position="292"/>
    </location>
</feature>